<dbReference type="AlphaFoldDB" id="D8IVS3"/>
<dbReference type="Gene3D" id="3.40.50.720">
    <property type="entry name" value="NAD(P)-binding Rossmann-like Domain"/>
    <property type="match status" value="1"/>
</dbReference>
<dbReference type="GeneID" id="29393077"/>
<dbReference type="STRING" id="757424.Hsero_4414"/>
<reference evidence="7 8" key="1">
    <citation type="submission" date="2010-04" db="EMBL/GenBank/DDBJ databases">
        <title>The genome of Herbaspirillum seropedicae SmR1, an endophytic, nitrogen-fixing, plant-growth promoting beta-Proteobacteria.</title>
        <authorList>
            <person name="Pedrosa F.O."/>
            <person name="Monteiro R.A."/>
            <person name="Wassem R."/>
            <person name="Cruz L.M."/>
            <person name="Ayub R.A."/>
            <person name="Colauto N.B."/>
            <person name="Fernandez M.A."/>
            <person name="Fungaro M.H.P."/>
            <person name="Grisard E.C."/>
            <person name="Hungria M."/>
            <person name="Madeira H.M.F."/>
            <person name="Nodari R.O."/>
            <person name="Osaku C.A."/>
            <person name="Petzl-Erler M.L."/>
            <person name="Terenzi H."/>
            <person name="Vieira L.G.E."/>
            <person name="Almeida M.I.M."/>
            <person name="Alves L.R."/>
            <person name="Arantes O.M.N."/>
            <person name="Balsanelli E."/>
            <person name="Barcellos F.G."/>
            <person name="Baura V.A."/>
            <person name="Binde D.R."/>
            <person name="Campo R.J."/>
            <person name="Chubatsu L.S."/>
            <person name="Chueire L.M.O."/>
            <person name="Ciferri R.R."/>
            <person name="Correa L.C."/>
            <person name="da Conceicao Silva J.L."/>
            <person name="Dabul A.N.G."/>
            <person name="Dambros B.P."/>
            <person name="Faoro H."/>
            <person name="Favetti A."/>
            <person name="Friedermann G."/>
            <person name="Furlaneto M.C."/>
            <person name="Gasques L.S."/>
            <person name="Gimenes C.C.T."/>
            <person name="Gioppo N.M.R."/>
            <person name="Glienke-Blanco C."/>
            <person name="Godoy L.P."/>
            <person name="Guerra M.P."/>
            <person name="Karp S."/>
            <person name="Kava-Cordeiro V."/>
            <person name="Margarido V.P."/>
            <person name="Mathioni S.M."/>
            <person name="Menck-Soares M.A."/>
            <person name="Murace N.K."/>
            <person name="Nicolas M.F."/>
            <person name="Oliveira C.E.C."/>
            <person name="Pagnan N.A.B."/>
            <person name="Pamphile J.A."/>
            <person name="Patussi E.V."/>
            <person name="Pereira L.F.P."/>
            <person name="Pereira-Ferrari L."/>
            <person name="Pinto F.G.S."/>
            <person name="Precoma C."/>
            <person name="Prioli A.J."/>
            <person name="Prioli S.M.A.P."/>
            <person name="Raittz R.T."/>
            <person name="Ramos H.J.O."/>
            <person name="Ribeiro E.M.S.F."/>
            <person name="Rigo L.U."/>
            <person name="Rocha C.L.M.S.C."/>
            <person name="Rocha S.N."/>
            <person name="Santos K."/>
            <person name="Satori D."/>
            <person name="Silva A.G."/>
            <person name="Simao R.C.G."/>
            <person name="Soares M.A.M."/>
            <person name="Souza E.M."/>
            <person name="Steffens M.B.R."/>
            <person name="Steindel M."/>
            <person name="Tadra-Sfeir M.Z."/>
            <person name="Takahashi E.K."/>
            <person name="Torres R.A."/>
            <person name="Valle J.S."/>
            <person name="Vernal J.I."/>
            <person name="Vilas-Boas L.A."/>
            <person name="Watanabe M.A.E."/>
            <person name="Weiss V.A."/>
            <person name="Yates M.A."/>
            <person name="Souza E.M."/>
        </authorList>
    </citation>
    <scope>NUCLEOTIDE SEQUENCE [LARGE SCALE GENOMIC DNA]</scope>
    <source>
        <strain evidence="7 8">SmR1</strain>
    </source>
</reference>
<dbReference type="PANTHER" id="PTHR43238:SF1">
    <property type="entry name" value="GDP-L-FUCOSE SYNTHASE"/>
    <property type="match status" value="1"/>
</dbReference>
<feature type="binding site" evidence="5">
    <location>
        <position position="202"/>
    </location>
    <ligand>
        <name>substrate</name>
    </ligand>
</feature>
<feature type="binding site" evidence="5">
    <location>
        <position position="194"/>
    </location>
    <ligand>
        <name>NADP(+)</name>
        <dbReference type="ChEBI" id="CHEBI:58349"/>
    </ligand>
</feature>
<dbReference type="SUPFAM" id="SSF51735">
    <property type="entry name" value="NAD(P)-binding Rossmann-fold domains"/>
    <property type="match status" value="1"/>
</dbReference>
<feature type="binding site" evidence="5">
    <location>
        <position position="217"/>
    </location>
    <ligand>
        <name>substrate</name>
    </ligand>
</feature>
<name>D8IVS3_HERSS</name>
<feature type="binding site" evidence="5">
    <location>
        <begin position="24"/>
        <end position="30"/>
    </location>
    <ligand>
        <name>NADP(+)</name>
        <dbReference type="ChEBI" id="CHEBI:58349"/>
    </ligand>
</feature>
<dbReference type="Proteomes" id="UP000000329">
    <property type="component" value="Chromosome"/>
</dbReference>
<dbReference type="RefSeq" id="WP_013236334.1">
    <property type="nucleotide sequence ID" value="NC_014323.1"/>
</dbReference>
<dbReference type="GO" id="GO:0042351">
    <property type="term" value="P:'de novo' GDP-L-fucose biosynthetic process"/>
    <property type="evidence" value="ECO:0007669"/>
    <property type="project" value="UniProtKB-UniRule"/>
</dbReference>
<dbReference type="HOGENOM" id="CLU_007383_18_0_4"/>
<feature type="site" description="Important for catalytic activity" evidence="5">
    <location>
        <position position="123"/>
    </location>
</feature>
<evidence type="ECO:0000256" key="5">
    <source>
        <dbReference type="HAMAP-Rule" id="MF_00956"/>
    </source>
</evidence>
<protein>
    <recommendedName>
        <fullName evidence="5">GDP-L-fucose synthase</fullName>
        <ecNumber evidence="5">1.1.1.271</ecNumber>
    </recommendedName>
    <alternativeName>
        <fullName evidence="5">GDP-4-keto-6-deoxy-D-mannose-3,5-epimerase-4-reductase</fullName>
    </alternativeName>
</protein>
<gene>
    <name evidence="7" type="primary">wcaG</name>
    <name evidence="5" type="synonym">fcl</name>
    <name evidence="7" type="ordered locus">Hsero_4414</name>
</gene>
<comment type="catalytic activity">
    <reaction evidence="5">
        <text>GDP-beta-L-fucose + NADP(+) = GDP-4-dehydro-alpha-D-rhamnose + NADPH + H(+)</text>
        <dbReference type="Rhea" id="RHEA:18885"/>
        <dbReference type="ChEBI" id="CHEBI:15378"/>
        <dbReference type="ChEBI" id="CHEBI:57273"/>
        <dbReference type="ChEBI" id="CHEBI:57783"/>
        <dbReference type="ChEBI" id="CHEBI:57964"/>
        <dbReference type="ChEBI" id="CHEBI:58349"/>
        <dbReference type="EC" id="1.1.1.271"/>
    </reaction>
</comment>
<dbReference type="Pfam" id="PF01370">
    <property type="entry name" value="Epimerase"/>
    <property type="match status" value="1"/>
</dbReference>
<evidence type="ECO:0000256" key="3">
    <source>
        <dbReference type="ARBA" id="ARBA00023002"/>
    </source>
</evidence>
<dbReference type="GO" id="GO:0016853">
    <property type="term" value="F:isomerase activity"/>
    <property type="evidence" value="ECO:0007669"/>
    <property type="project" value="UniProtKB-KW"/>
</dbReference>
<feature type="binding site" evidence="5">
    <location>
        <position position="286"/>
    </location>
    <ligand>
        <name>substrate</name>
    </ligand>
</feature>
<evidence type="ECO:0000256" key="1">
    <source>
        <dbReference type="ARBA" id="ARBA00005959"/>
    </source>
</evidence>
<keyword evidence="4 5" id="KW-0413">Isomerase</keyword>
<keyword evidence="8" id="KW-1185">Reference proteome</keyword>
<dbReference type="EC" id="1.1.1.271" evidence="5"/>
<organism evidence="7 8">
    <name type="scientific">Herbaspirillum seropedicae (strain SmR1)</name>
    <dbReference type="NCBI Taxonomy" id="757424"/>
    <lineage>
        <taxon>Bacteria</taxon>
        <taxon>Pseudomonadati</taxon>
        <taxon>Pseudomonadota</taxon>
        <taxon>Betaproteobacteria</taxon>
        <taxon>Burkholderiales</taxon>
        <taxon>Oxalobacteraceae</taxon>
        <taxon>Herbaspirillum</taxon>
    </lineage>
</organism>
<sequence length="329" mass="35734">MTLSTPAALPADMPSRDASIFVAGHAGLIGSAILRALQQAGYRKLITRTRAQLELRDKQQVDAFFEAERPDYVMLAAGKVGGILENQSFPADFINANLAISLNVLEAAHRCGVKRLVMFGSSCMYPRETAQPMAETALLSGHPEPTSLPYAIAKLAGVQLCLAYNRQYGQQRFIPLIPNSAYGPNDNFDPKSGHVLSSLMARFHQAKLDGAEAVTLWGSGTPRREFIHADDIAAAALLMMREQLPALTLPLNVGSGSDISIRELAQAIAGVVGYEGRLEWDSSKPDGALRKLLDSSLMHQQGWRPQVGFAEGLRDTYAWYVQNKAGRAV</sequence>
<dbReference type="Gene3D" id="3.90.25.10">
    <property type="entry name" value="UDP-galactose 4-epimerase, domain 1"/>
    <property type="match status" value="1"/>
</dbReference>
<proteinExistence type="inferred from homology"/>
<comment type="pathway">
    <text evidence="5">Nucleotide-sugar biosynthesis; GDP-L-fucose biosynthesis via de novo pathway; GDP-L-fucose from GDP-alpha-D-mannose: step 2/2.</text>
</comment>
<dbReference type="KEGG" id="hse:Hsero_4414"/>
<feature type="binding site" evidence="5">
    <location>
        <position position="224"/>
    </location>
    <ligand>
        <name>substrate</name>
    </ligand>
</feature>
<feature type="active site" description="Proton donor/acceptor" evidence="5">
    <location>
        <position position="150"/>
    </location>
</feature>
<dbReference type="CDD" id="cd05239">
    <property type="entry name" value="GDP_FS_SDR_e"/>
    <property type="match status" value="1"/>
</dbReference>
<evidence type="ECO:0000313" key="7">
    <source>
        <dbReference type="EMBL" id="ADJ65881.1"/>
    </source>
</evidence>
<evidence type="ECO:0000259" key="6">
    <source>
        <dbReference type="Pfam" id="PF01370"/>
    </source>
</evidence>
<evidence type="ECO:0000256" key="4">
    <source>
        <dbReference type="ARBA" id="ARBA00023235"/>
    </source>
</evidence>
<feature type="binding site" evidence="5">
    <location>
        <position position="154"/>
    </location>
    <ligand>
        <name>NADP(+)</name>
        <dbReference type="ChEBI" id="CHEBI:58349"/>
    </ligand>
</feature>
<dbReference type="UniPathway" id="UPA00128">
    <property type="reaction ID" value="UER00191"/>
</dbReference>
<dbReference type="HAMAP" id="MF_00956">
    <property type="entry name" value="GDP_fucose_synth"/>
    <property type="match status" value="1"/>
</dbReference>
<feature type="site" description="Important for catalytic activity" evidence="5">
    <location>
        <position position="121"/>
    </location>
</feature>
<dbReference type="InterPro" id="IPR028614">
    <property type="entry name" value="GDP_fucose/colitose_synth"/>
</dbReference>
<dbReference type="GO" id="GO:0050577">
    <property type="term" value="F:GDP-L-fucose synthase activity"/>
    <property type="evidence" value="ECO:0007669"/>
    <property type="project" value="UniProtKB-UniRule"/>
</dbReference>
<comment type="similarity">
    <text evidence="1 5">Belongs to the NAD(P)-dependent epimerase/dehydratase family. Fucose synthase subfamily.</text>
</comment>
<keyword evidence="2 5" id="KW-0521">NADP</keyword>
<feature type="domain" description="NAD-dependent epimerase/dehydratase" evidence="6">
    <location>
        <begin position="20"/>
        <end position="242"/>
    </location>
</feature>
<dbReference type="eggNOG" id="COG0451">
    <property type="taxonomic scope" value="Bacteria"/>
</dbReference>
<evidence type="ECO:0000313" key="8">
    <source>
        <dbReference type="Proteomes" id="UP000000329"/>
    </source>
</evidence>
<comment type="caution">
    <text evidence="5">Lacks conserved residue(s) required for the propagation of feature annotation.</text>
</comment>
<dbReference type="PANTHER" id="PTHR43238">
    <property type="entry name" value="GDP-L-FUCOSE SYNTHASE"/>
    <property type="match status" value="1"/>
</dbReference>
<dbReference type="GO" id="GO:0070401">
    <property type="term" value="F:NADP+ binding"/>
    <property type="evidence" value="ECO:0007669"/>
    <property type="project" value="UniProtKB-UniRule"/>
</dbReference>
<comment type="function">
    <text evidence="5">Catalyzes the two-step NADP-dependent conversion of GDP-4-dehydro-6-deoxy-D-mannose to GDP-fucose, involving an epimerase and a reductase reaction.</text>
</comment>
<evidence type="ECO:0000256" key="2">
    <source>
        <dbReference type="ARBA" id="ARBA00022857"/>
    </source>
</evidence>
<keyword evidence="5" id="KW-0511">Multifunctional enzyme</keyword>
<dbReference type="InterPro" id="IPR001509">
    <property type="entry name" value="Epimerase_deHydtase"/>
</dbReference>
<dbReference type="InterPro" id="IPR036291">
    <property type="entry name" value="NAD(P)-bd_dom_sf"/>
</dbReference>
<keyword evidence="3 5" id="KW-0560">Oxidoreductase</keyword>
<accession>D8IVS3</accession>
<dbReference type="EMBL" id="CP002039">
    <property type="protein sequence ID" value="ADJ65881.1"/>
    <property type="molecule type" value="Genomic_DNA"/>
</dbReference>